<protein>
    <submittedName>
        <fullName evidence="2">Uncharacterized protein</fullName>
    </submittedName>
</protein>
<organism evidence="2 3">
    <name type="scientific">Naegleria lovaniensis</name>
    <name type="common">Amoeba</name>
    <dbReference type="NCBI Taxonomy" id="51637"/>
    <lineage>
        <taxon>Eukaryota</taxon>
        <taxon>Discoba</taxon>
        <taxon>Heterolobosea</taxon>
        <taxon>Tetramitia</taxon>
        <taxon>Eutetramitia</taxon>
        <taxon>Vahlkampfiidae</taxon>
        <taxon>Naegleria</taxon>
    </lineage>
</organism>
<feature type="compositionally biased region" description="Acidic residues" evidence="1">
    <location>
        <begin position="166"/>
        <end position="175"/>
    </location>
</feature>
<feature type="compositionally biased region" description="Acidic residues" evidence="1">
    <location>
        <begin position="117"/>
        <end position="153"/>
    </location>
</feature>
<dbReference type="AlphaFoldDB" id="A0AA88GFD1"/>
<dbReference type="RefSeq" id="XP_044544755.1">
    <property type="nucleotide sequence ID" value="XM_044699588.1"/>
</dbReference>
<feature type="region of interest" description="Disordered" evidence="1">
    <location>
        <begin position="67"/>
        <end position="333"/>
    </location>
</feature>
<accession>A0AA88GFD1</accession>
<dbReference type="Proteomes" id="UP000816034">
    <property type="component" value="Unassembled WGS sequence"/>
</dbReference>
<keyword evidence="3" id="KW-1185">Reference proteome</keyword>
<feature type="compositionally biased region" description="Low complexity" evidence="1">
    <location>
        <begin position="250"/>
        <end position="264"/>
    </location>
</feature>
<feature type="compositionally biased region" description="Basic and acidic residues" evidence="1">
    <location>
        <begin position="275"/>
        <end position="287"/>
    </location>
</feature>
<name>A0AA88GFD1_NAELO</name>
<feature type="compositionally biased region" description="Basic residues" evidence="1">
    <location>
        <begin position="94"/>
        <end position="105"/>
    </location>
</feature>
<dbReference type="EMBL" id="PYSW02000038">
    <property type="protein sequence ID" value="KAG2377493.1"/>
    <property type="molecule type" value="Genomic_DNA"/>
</dbReference>
<sequence length="469" mass="51704">MTNKSSSSRERMCVVCARTHPPTIFSCRYKVHTKNVDVLCSFFERELAQGELCDRCYRLWYKHRKQQEGGSEKANGSSSSAKRRRKASSAASAIKKRKKSTRNATKKNVNAVAIAAAEDEDSLEEEEEEDEVMDEDEVKDEEDEENEYDEEETAVSTFKQQRAVSEEEEDDDYESNDASSSSNEDGQVKLEKQSGSSSPIRLPLKKRAKSGAESSVHSTSSSTTPSLPHLELSGTTTNAAMEDNMYDYVSSASSSGGSSSNATSLQKRHYMKRGTSKELESSPRGHDDEEENDAAHDGFNSAATTLKKRNKPSPAKTEQDEDDDDTSNHNSNLTSYPYVLHSIISSNNANIGITLNNATLNNITNPFSESQMNTTKHARSQKSGETCAVNPSNSLVQRLEALSALSRDVRKSKRKRLLPMKSPARSKPEDALKLFKGNNPVYLQQAFSKSSFNSAAIVTTCNGYGSTSL</sequence>
<evidence type="ECO:0000256" key="1">
    <source>
        <dbReference type="SAM" id="MobiDB-lite"/>
    </source>
</evidence>
<dbReference type="GeneID" id="68101858"/>
<comment type="caution">
    <text evidence="2">The sequence shown here is derived from an EMBL/GenBank/DDBJ whole genome shotgun (WGS) entry which is preliminary data.</text>
</comment>
<evidence type="ECO:0000313" key="2">
    <source>
        <dbReference type="EMBL" id="KAG2377493.1"/>
    </source>
</evidence>
<gene>
    <name evidence="2" type="ORF">C9374_009404</name>
</gene>
<feature type="compositionally biased region" description="Low complexity" evidence="1">
    <location>
        <begin position="176"/>
        <end position="185"/>
    </location>
</feature>
<feature type="compositionally biased region" description="Low complexity" evidence="1">
    <location>
        <begin position="106"/>
        <end position="116"/>
    </location>
</feature>
<evidence type="ECO:0000313" key="3">
    <source>
        <dbReference type="Proteomes" id="UP000816034"/>
    </source>
</evidence>
<reference evidence="2 3" key="1">
    <citation type="journal article" date="2018" name="BMC Genomics">
        <title>The genome of Naegleria lovaniensis, the basis for a comparative approach to unravel pathogenicity factors of the human pathogenic amoeba N. fowleri.</title>
        <authorList>
            <person name="Liechti N."/>
            <person name="Schurch N."/>
            <person name="Bruggmann R."/>
            <person name="Wittwer M."/>
        </authorList>
    </citation>
    <scope>NUCLEOTIDE SEQUENCE [LARGE SCALE GENOMIC DNA]</scope>
    <source>
        <strain evidence="2 3">ATCC 30569</strain>
    </source>
</reference>
<feature type="compositionally biased region" description="Polar residues" evidence="1">
    <location>
        <begin position="154"/>
        <end position="163"/>
    </location>
</feature>
<proteinExistence type="predicted"/>
<feature type="compositionally biased region" description="Low complexity" evidence="1">
    <location>
        <begin position="213"/>
        <end position="233"/>
    </location>
</feature>